<accession>A0ABU5LA64</accession>
<keyword evidence="2" id="KW-1185">Reference proteome</keyword>
<dbReference type="InterPro" id="IPR023393">
    <property type="entry name" value="START-like_dom_sf"/>
</dbReference>
<evidence type="ECO:0000313" key="2">
    <source>
        <dbReference type="Proteomes" id="UP001288620"/>
    </source>
</evidence>
<dbReference type="Proteomes" id="UP001288620">
    <property type="component" value="Unassembled WGS sequence"/>
</dbReference>
<dbReference type="EMBL" id="JAOBTT010000001">
    <property type="protein sequence ID" value="MDZ7276825.1"/>
    <property type="molecule type" value="Genomic_DNA"/>
</dbReference>
<organism evidence="1 2">
    <name type="scientific">Pantoea eucrina</name>
    <dbReference type="NCBI Taxonomy" id="472693"/>
    <lineage>
        <taxon>Bacteria</taxon>
        <taxon>Pseudomonadati</taxon>
        <taxon>Pseudomonadota</taxon>
        <taxon>Gammaproteobacteria</taxon>
        <taxon>Enterobacterales</taxon>
        <taxon>Erwiniaceae</taxon>
        <taxon>Pantoea</taxon>
    </lineage>
</organism>
<sequence length="132" mass="15350">MLPCQTVTLTVPRHWLDLYETIWKPECFAKWATGLCTGTLSQEGNYWKTSGPEDSKKIRFTPYNPYGVMDHWITVGSSGREIYMPMRVIANEQGAEIVMVVYQQPFMSDTKFAENVAWVKRDLEQLLHYLTH</sequence>
<dbReference type="RefSeq" id="WP_322541043.1">
    <property type="nucleotide sequence ID" value="NZ_JAOBTT010000001.1"/>
</dbReference>
<protein>
    <submittedName>
        <fullName evidence="1">Polyketide cyclase</fullName>
    </submittedName>
</protein>
<dbReference type="Gene3D" id="3.30.530.20">
    <property type="match status" value="1"/>
</dbReference>
<comment type="caution">
    <text evidence="1">The sequence shown here is derived from an EMBL/GenBank/DDBJ whole genome shotgun (WGS) entry which is preliminary data.</text>
</comment>
<evidence type="ECO:0000313" key="1">
    <source>
        <dbReference type="EMBL" id="MDZ7276825.1"/>
    </source>
</evidence>
<dbReference type="SUPFAM" id="SSF55961">
    <property type="entry name" value="Bet v1-like"/>
    <property type="match status" value="1"/>
</dbReference>
<gene>
    <name evidence="1" type="ORF">N4G40_00805</name>
</gene>
<proteinExistence type="predicted"/>
<reference evidence="2" key="1">
    <citation type="submission" date="2023-07" db="EMBL/GenBank/DDBJ databases">
        <title>Structural and functional analysis of rice phyllospheric bacteria for their antimicrobial properties and defense elicitation against blast disease.</title>
        <authorList>
            <person name="Sahu K.P."/>
            <person name="Asharani P."/>
            <person name="Kumar M."/>
            <person name="Reddy B."/>
            <person name="Kumar A."/>
        </authorList>
    </citation>
    <scope>NUCLEOTIDE SEQUENCE [LARGE SCALE GENOMIC DNA]</scope>
    <source>
        <strain evidence="2">OsEp_Plm_30P10</strain>
    </source>
</reference>
<name>A0ABU5LA64_9GAMM</name>